<feature type="repeat" description="WD" evidence="3">
    <location>
        <begin position="283"/>
        <end position="325"/>
    </location>
</feature>
<evidence type="ECO:0000256" key="1">
    <source>
        <dbReference type="ARBA" id="ARBA00022574"/>
    </source>
</evidence>
<gene>
    <name evidence="5" type="ORF">OSIN01602_LOCUS13161</name>
</gene>
<dbReference type="PANTHER" id="PTHR19855">
    <property type="entry name" value="WD40 REPEAT PROTEIN 12, 37"/>
    <property type="match status" value="1"/>
</dbReference>
<name>A0A7S2EM97_TRICV</name>
<evidence type="ECO:0000256" key="4">
    <source>
        <dbReference type="SAM" id="MobiDB-lite"/>
    </source>
</evidence>
<dbReference type="Pfam" id="PF00400">
    <property type="entry name" value="WD40"/>
    <property type="match status" value="3"/>
</dbReference>
<dbReference type="InterPro" id="IPR036322">
    <property type="entry name" value="WD40_repeat_dom_sf"/>
</dbReference>
<dbReference type="AlphaFoldDB" id="A0A7S2EM97"/>
<evidence type="ECO:0000256" key="2">
    <source>
        <dbReference type="ARBA" id="ARBA00022737"/>
    </source>
</evidence>
<evidence type="ECO:0000256" key="3">
    <source>
        <dbReference type="PROSITE-ProRule" id="PRU00221"/>
    </source>
</evidence>
<feature type="compositionally biased region" description="Low complexity" evidence="4">
    <location>
        <begin position="159"/>
        <end position="170"/>
    </location>
</feature>
<feature type="repeat" description="WD" evidence="3">
    <location>
        <begin position="181"/>
        <end position="223"/>
    </location>
</feature>
<dbReference type="EMBL" id="HBGO01022899">
    <property type="protein sequence ID" value="CAD9345609.1"/>
    <property type="molecule type" value="Transcribed_RNA"/>
</dbReference>
<dbReference type="PROSITE" id="PS50082">
    <property type="entry name" value="WD_REPEATS_2"/>
    <property type="match status" value="2"/>
</dbReference>
<dbReference type="PROSITE" id="PS50294">
    <property type="entry name" value="WD_REPEATS_REGION"/>
    <property type="match status" value="2"/>
</dbReference>
<reference evidence="5" key="1">
    <citation type="submission" date="2021-01" db="EMBL/GenBank/DDBJ databases">
        <authorList>
            <person name="Corre E."/>
            <person name="Pelletier E."/>
            <person name="Niang G."/>
            <person name="Scheremetjew M."/>
            <person name="Finn R."/>
            <person name="Kale V."/>
            <person name="Holt S."/>
            <person name="Cochrane G."/>
            <person name="Meng A."/>
            <person name="Brown T."/>
            <person name="Cohen L."/>
        </authorList>
    </citation>
    <scope>NUCLEOTIDE SEQUENCE</scope>
    <source>
        <strain evidence="5">Grunow 1884</strain>
    </source>
</reference>
<keyword evidence="2" id="KW-0677">Repeat</keyword>
<dbReference type="InterPro" id="IPR015943">
    <property type="entry name" value="WD40/YVTN_repeat-like_dom_sf"/>
</dbReference>
<accession>A0A7S2EM97</accession>
<sequence length="359" mass="37261">MCTGGADGSIRAFVAAGTDGGFGPSALAMAHSGPVKCLSSVASIGGGASPLLVASGSMDQTLLTHALVESDDDDDGVSKKGLELRPHAFYAGGHFASLSSVEMTRVGGSDGNATTMMASGDWDGGLCLWRVPDASIIGEDNEEEEEAAEGRSKKRRGAKSSSSSSSSAAASRREVEPLSTFRAHNSSVSGISFSHSSSTALLTSSWDHSVKVWDLQRLDCVLTLNGSRVVTAMGRCSNSDVVATGHPDCAVRLWDLRVSMSSKNDKGGSGGKASGTVSDNTLKPSHKAWVSAVQWSPTNPYTLVTSSHDGTVKTWDIRSSLPLHTVRAHPRGEKGLCLAYGDGCVYGGGTDCVVKRFAC</sequence>
<organism evidence="5">
    <name type="scientific">Trieres chinensis</name>
    <name type="common">Marine centric diatom</name>
    <name type="synonym">Odontella sinensis</name>
    <dbReference type="NCBI Taxonomy" id="1514140"/>
    <lineage>
        <taxon>Eukaryota</taxon>
        <taxon>Sar</taxon>
        <taxon>Stramenopiles</taxon>
        <taxon>Ochrophyta</taxon>
        <taxon>Bacillariophyta</taxon>
        <taxon>Mediophyceae</taxon>
        <taxon>Biddulphiophycidae</taxon>
        <taxon>Eupodiscales</taxon>
        <taxon>Parodontellaceae</taxon>
        <taxon>Trieres</taxon>
    </lineage>
</organism>
<dbReference type="SMART" id="SM00320">
    <property type="entry name" value="WD40"/>
    <property type="match status" value="6"/>
</dbReference>
<protein>
    <recommendedName>
        <fullName evidence="6">Ribosome biogenesis protein WDR12 homolog</fullName>
    </recommendedName>
</protein>
<dbReference type="SUPFAM" id="SSF50978">
    <property type="entry name" value="WD40 repeat-like"/>
    <property type="match status" value="1"/>
</dbReference>
<feature type="region of interest" description="Disordered" evidence="4">
    <location>
        <begin position="138"/>
        <end position="178"/>
    </location>
</feature>
<dbReference type="InterPro" id="IPR019775">
    <property type="entry name" value="WD40_repeat_CS"/>
</dbReference>
<dbReference type="PANTHER" id="PTHR19855:SF11">
    <property type="entry name" value="RIBOSOME BIOGENESIS PROTEIN WDR12"/>
    <property type="match status" value="1"/>
</dbReference>
<evidence type="ECO:0008006" key="6">
    <source>
        <dbReference type="Google" id="ProtNLM"/>
    </source>
</evidence>
<dbReference type="InterPro" id="IPR020472">
    <property type="entry name" value="WD40_PAC1"/>
</dbReference>
<keyword evidence="1 3" id="KW-0853">WD repeat</keyword>
<proteinExistence type="predicted"/>
<dbReference type="PRINTS" id="PR00320">
    <property type="entry name" value="GPROTEINBRPT"/>
</dbReference>
<dbReference type="InterPro" id="IPR001680">
    <property type="entry name" value="WD40_rpt"/>
</dbReference>
<evidence type="ECO:0000313" key="5">
    <source>
        <dbReference type="EMBL" id="CAD9345609.1"/>
    </source>
</evidence>
<dbReference type="Gene3D" id="2.130.10.10">
    <property type="entry name" value="YVTN repeat-like/Quinoprotein amine dehydrogenase"/>
    <property type="match status" value="1"/>
</dbReference>
<dbReference type="PROSITE" id="PS00678">
    <property type="entry name" value="WD_REPEATS_1"/>
    <property type="match status" value="2"/>
</dbReference>